<evidence type="ECO:0000313" key="4">
    <source>
        <dbReference type="Proteomes" id="UP000779508"/>
    </source>
</evidence>
<name>A0ABS6G6A2_9FIRM</name>
<dbReference type="InterPro" id="IPR052380">
    <property type="entry name" value="Viral_DNA_packaging_terminase"/>
</dbReference>
<reference evidence="3 4" key="1">
    <citation type="submission" date="2021-06" db="EMBL/GenBank/DDBJ databases">
        <authorList>
            <person name="Sun Q."/>
            <person name="Li D."/>
        </authorList>
    </citation>
    <scope>NUCLEOTIDE SEQUENCE [LARGE SCALE GENOMIC DNA]</scope>
    <source>
        <strain evidence="3 4">MSJ-5</strain>
    </source>
</reference>
<dbReference type="EMBL" id="JAHLQK010000006">
    <property type="protein sequence ID" value="MBU5677898.1"/>
    <property type="molecule type" value="Genomic_DNA"/>
</dbReference>
<comment type="caution">
    <text evidence="3">The sequence shown here is derived from an EMBL/GenBank/DDBJ whole genome shotgun (WGS) entry which is preliminary data.</text>
</comment>
<dbReference type="InterPro" id="IPR035412">
    <property type="entry name" value="Terminase_L_N"/>
</dbReference>
<sequence length="413" mass="48025">MSLINIQINSNVFNPIYLKHQLKNQNRYQIYYGGSSSGKSFSLAQRTVLDVLNGKRNYLIVRNVQNTIRRSCLNEITKAISSFKVADYFDINKTDLTITCKLNKKQILFAGLDDPEKIKSITPIDGVITDIWVEEATECDYKAIKQLDKRLRGRSKAKKRLTLSFNPILRDHWLYKEYFSIWEDNKKYVEKEDVSILKTTYKDNQFLTDDDIKALENETDPYYYEVYTLGNWGILGAVIFKNWKVKDFSDIESTFNNFRNGVDWGFGSDPFAFIRAHYDKSRKKLYLCDEIYATELENEDSANLVKEKVNNEIVICDSAEPKSIRDFKKYRVRSVAAKKGPGSIEYGIKFLQSLEIIIHPRCQNARNEFSKYKWKEDKMGNVLPIPIDKDNHIIDALRYAMEGEGKGGLKIMK</sequence>
<organism evidence="3 4">
    <name type="scientific">Alkaliphilus flagellatus</name>
    <dbReference type="NCBI Taxonomy" id="2841507"/>
    <lineage>
        <taxon>Bacteria</taxon>
        <taxon>Bacillati</taxon>
        <taxon>Bacillota</taxon>
        <taxon>Clostridia</taxon>
        <taxon>Peptostreptococcales</taxon>
        <taxon>Natronincolaceae</taxon>
        <taxon>Alkaliphilus</taxon>
    </lineage>
</organism>
<evidence type="ECO:0000313" key="3">
    <source>
        <dbReference type="EMBL" id="MBU5677898.1"/>
    </source>
</evidence>
<gene>
    <name evidence="3" type="ORF">KQI88_15885</name>
</gene>
<accession>A0ABS6G6A2</accession>
<dbReference type="InterPro" id="IPR035413">
    <property type="entry name" value="Terminase_L_C"/>
</dbReference>
<dbReference type="Proteomes" id="UP000779508">
    <property type="component" value="Unassembled WGS sequence"/>
</dbReference>
<keyword evidence="4" id="KW-1185">Reference proteome</keyword>
<evidence type="ECO:0000259" key="1">
    <source>
        <dbReference type="Pfam" id="PF04466"/>
    </source>
</evidence>
<protein>
    <submittedName>
        <fullName evidence="3">PBSX family phage terminase large subunit</fullName>
    </submittedName>
</protein>
<feature type="domain" description="Phage terminase large subunit N-terminal" evidence="1">
    <location>
        <begin position="26"/>
        <end position="230"/>
    </location>
</feature>
<proteinExistence type="predicted"/>
<dbReference type="PANTHER" id="PTHR39184">
    <property type="match status" value="1"/>
</dbReference>
<dbReference type="PANTHER" id="PTHR39184:SF1">
    <property type="entry name" value="PBSX PHAGE TERMINASE LARGE SUBUNIT"/>
    <property type="match status" value="1"/>
</dbReference>
<dbReference type="Pfam" id="PF04466">
    <property type="entry name" value="Terminase_3"/>
    <property type="match status" value="1"/>
</dbReference>
<dbReference type="NCBIfam" id="TIGR01547">
    <property type="entry name" value="phage_term_2"/>
    <property type="match status" value="1"/>
</dbReference>
<feature type="domain" description="Phage terminase large subunit C-terminal" evidence="2">
    <location>
        <begin position="263"/>
        <end position="402"/>
    </location>
</feature>
<dbReference type="InterPro" id="IPR006437">
    <property type="entry name" value="Phage_terminase_lsu"/>
</dbReference>
<evidence type="ECO:0000259" key="2">
    <source>
        <dbReference type="Pfam" id="PF17288"/>
    </source>
</evidence>
<dbReference type="Pfam" id="PF17288">
    <property type="entry name" value="Terminase_3C"/>
    <property type="match status" value="1"/>
</dbReference>